<feature type="transmembrane region" description="Helical" evidence="2">
    <location>
        <begin position="21"/>
        <end position="42"/>
    </location>
</feature>
<keyword evidence="2" id="KW-0472">Membrane</keyword>
<keyword evidence="1" id="KW-0175">Coiled coil</keyword>
<dbReference type="GO" id="GO:0043107">
    <property type="term" value="P:type IV pilus-dependent motility"/>
    <property type="evidence" value="ECO:0007669"/>
    <property type="project" value="TreeGrafter"/>
</dbReference>
<organism evidence="3 4">
    <name type="scientific">Pelobacter propionicus (strain DSM 2379 / NBRC 103807 / OttBd1)</name>
    <dbReference type="NCBI Taxonomy" id="338966"/>
    <lineage>
        <taxon>Bacteria</taxon>
        <taxon>Pseudomonadati</taxon>
        <taxon>Thermodesulfobacteriota</taxon>
        <taxon>Desulfuromonadia</taxon>
        <taxon>Desulfuromonadales</taxon>
        <taxon>Desulfuromonadaceae</taxon>
        <taxon>Pelobacter</taxon>
    </lineage>
</organism>
<dbReference type="Pfam" id="PF05137">
    <property type="entry name" value="PilN"/>
    <property type="match status" value="1"/>
</dbReference>
<dbReference type="EMBL" id="CP000482">
    <property type="protein sequence ID" value="ABK98620.1"/>
    <property type="molecule type" value="Genomic_DNA"/>
</dbReference>
<accession>A1AMQ0</accession>
<dbReference type="InterPro" id="IPR007813">
    <property type="entry name" value="PilN"/>
</dbReference>
<dbReference type="HOGENOM" id="CLU_081304_0_0_7"/>
<dbReference type="AlphaFoldDB" id="A1AMQ0"/>
<dbReference type="STRING" id="338966.Ppro_0993"/>
<evidence type="ECO:0000256" key="1">
    <source>
        <dbReference type="SAM" id="Coils"/>
    </source>
</evidence>
<dbReference type="KEGG" id="ppd:Ppro_0993"/>
<dbReference type="OrthoDB" id="5296173at2"/>
<dbReference type="PANTHER" id="PTHR40278">
    <property type="entry name" value="DNA UTILIZATION PROTEIN HOFN"/>
    <property type="match status" value="1"/>
</dbReference>
<name>A1AMQ0_PELPD</name>
<keyword evidence="2" id="KW-1133">Transmembrane helix</keyword>
<dbReference type="InterPro" id="IPR052534">
    <property type="entry name" value="Extracell_DNA_Util/SecSys_Comp"/>
</dbReference>
<keyword evidence="2" id="KW-0812">Transmembrane</keyword>
<dbReference type="eggNOG" id="COG3166">
    <property type="taxonomic scope" value="Bacteria"/>
</dbReference>
<gene>
    <name evidence="3" type="ordered locus">Ppro_0993</name>
</gene>
<reference evidence="3 4" key="1">
    <citation type="submission" date="2006-10" db="EMBL/GenBank/DDBJ databases">
        <title>Complete sequence of chromosome of Pelobacter propionicus DSM 2379.</title>
        <authorList>
            <consortium name="US DOE Joint Genome Institute"/>
            <person name="Copeland A."/>
            <person name="Lucas S."/>
            <person name="Lapidus A."/>
            <person name="Barry K."/>
            <person name="Detter J.C."/>
            <person name="Glavina del Rio T."/>
            <person name="Hammon N."/>
            <person name="Israni S."/>
            <person name="Dalin E."/>
            <person name="Tice H."/>
            <person name="Pitluck S."/>
            <person name="Saunders E."/>
            <person name="Brettin T."/>
            <person name="Bruce D."/>
            <person name="Han C."/>
            <person name="Tapia R."/>
            <person name="Schmutz J."/>
            <person name="Larimer F."/>
            <person name="Land M."/>
            <person name="Hauser L."/>
            <person name="Kyrpides N."/>
            <person name="Kim E."/>
            <person name="Lovley D."/>
            <person name="Richardson P."/>
        </authorList>
    </citation>
    <scope>NUCLEOTIDE SEQUENCE [LARGE SCALE GENOMIC DNA]</scope>
    <source>
        <strain evidence="4">DSM 2379 / NBRC 103807 / OttBd1</strain>
    </source>
</reference>
<dbReference type="GO" id="GO:0043683">
    <property type="term" value="P:type IV pilus assembly"/>
    <property type="evidence" value="ECO:0007669"/>
    <property type="project" value="TreeGrafter"/>
</dbReference>
<feature type="coiled-coil region" evidence="1">
    <location>
        <begin position="47"/>
        <end position="94"/>
    </location>
</feature>
<evidence type="ECO:0000313" key="4">
    <source>
        <dbReference type="Proteomes" id="UP000006732"/>
    </source>
</evidence>
<proteinExistence type="predicted"/>
<dbReference type="RefSeq" id="WP_011734927.1">
    <property type="nucleotide sequence ID" value="NC_008609.1"/>
</dbReference>
<dbReference type="Proteomes" id="UP000006732">
    <property type="component" value="Chromosome"/>
</dbReference>
<evidence type="ECO:0000256" key="2">
    <source>
        <dbReference type="SAM" id="Phobius"/>
    </source>
</evidence>
<dbReference type="PANTHER" id="PTHR40278:SF2">
    <property type="entry name" value="TYPE IV PILUS INNER MEMBRANE COMPONENT PILN"/>
    <property type="match status" value="1"/>
</dbReference>
<evidence type="ECO:0000313" key="3">
    <source>
        <dbReference type="EMBL" id="ABK98620.1"/>
    </source>
</evidence>
<sequence>MIKINLLPVRAAKKKETAVQQIAIFCAGVVLVLAVIMTMFFVKKTQIADTRNDIATANDKINELKKRIGKLEELKTLKDQVKKKLDVLTQLRKNKIGPARRLATLSDCTPDKLWLTSYGETGTDIKISGFALNEDLIAAFMRNIESSSDYMGVELLVSEQKEMDGSKIKRFDLACKLQMSNEPPAEEKASVPQ</sequence>
<keyword evidence="4" id="KW-1185">Reference proteome</keyword>
<protein>
    <submittedName>
        <fullName evidence="3">Fimbrial assembly family protein</fullName>
    </submittedName>
</protein>